<dbReference type="GO" id="GO:0008270">
    <property type="term" value="F:zinc ion binding"/>
    <property type="evidence" value="ECO:0007669"/>
    <property type="project" value="UniProtKB-KW"/>
</dbReference>
<dbReference type="GO" id="GO:0019774">
    <property type="term" value="C:proteasome core complex, beta-subunit complex"/>
    <property type="evidence" value="ECO:0007669"/>
    <property type="project" value="InterPro"/>
</dbReference>
<dbReference type="InterPro" id="IPR001353">
    <property type="entry name" value="Proteasome_sua/b"/>
</dbReference>
<dbReference type="PANTHER" id="PTHR32194">
    <property type="entry name" value="METALLOPROTEASE TLDD"/>
    <property type="match status" value="1"/>
</dbReference>
<dbReference type="Pfam" id="PF00227">
    <property type="entry name" value="Proteasome"/>
    <property type="match status" value="1"/>
</dbReference>
<dbReference type="CDD" id="cd03759">
    <property type="entry name" value="proteasome_beta_type_3"/>
    <property type="match status" value="1"/>
</dbReference>
<reference evidence="12" key="1">
    <citation type="submission" date="2013-01" db="EMBL/GenBank/DDBJ databases">
        <title>Draft Genome Sequence of a Mulberry Tree, Morus notabilis C.K. Schneid.</title>
        <authorList>
            <person name="He N."/>
            <person name="Zhao S."/>
        </authorList>
    </citation>
    <scope>NUCLEOTIDE SEQUENCE</scope>
</reference>
<feature type="region of interest" description="Disordered" evidence="8">
    <location>
        <begin position="449"/>
        <end position="485"/>
    </location>
</feature>
<dbReference type="InterPro" id="IPR029055">
    <property type="entry name" value="Ntn_hydrolases_N"/>
</dbReference>
<dbReference type="Gene3D" id="3.60.20.10">
    <property type="entry name" value="Glutamine Phosphoribosylpyrophosphate, subunit 1, domain 1"/>
    <property type="match status" value="1"/>
</dbReference>
<evidence type="ECO:0000256" key="9">
    <source>
        <dbReference type="SAM" id="Phobius"/>
    </source>
</evidence>
<dbReference type="Pfam" id="PF13639">
    <property type="entry name" value="zf-RING_2"/>
    <property type="match status" value="1"/>
</dbReference>
<evidence type="ECO:0000256" key="4">
    <source>
        <dbReference type="ARBA" id="ARBA00022942"/>
    </source>
</evidence>
<dbReference type="eggNOG" id="KOG0180">
    <property type="taxonomic scope" value="Eukaryota"/>
</dbReference>
<keyword evidence="9" id="KW-0472">Membrane</keyword>
<protein>
    <submittedName>
        <fullName evidence="11">Proteasome subunit beta type-3-A</fullName>
    </submittedName>
</protein>
<dbReference type="PANTHER" id="PTHR32194:SF10">
    <property type="entry name" value="PROTEASOME SUBUNIT BETA TYPE-3"/>
    <property type="match status" value="1"/>
</dbReference>
<keyword evidence="9" id="KW-1133">Transmembrane helix</keyword>
<proteinExistence type="predicted"/>
<dbReference type="FunFam" id="3.60.20.10:FF:000032">
    <property type="entry name" value="Proteasome subunit beta"/>
    <property type="match status" value="1"/>
</dbReference>
<keyword evidence="7" id="KW-0479">Metal-binding</keyword>
<keyword evidence="12" id="KW-1185">Reference proteome</keyword>
<sequence>MSIFEYNGSALVAMVGKNCFAIASDRRLGVQLQTIATDFQKIYKIHDRLYLGLSGLATDAQTLYQRLVFRHKLYQLREERDMKPETFASLVSAVLYEKRFGPYFCQPVIAGLSDEDKPFICTMDSIGAKELAKDFVVAGTASESLYGACEAMFKPDLEPEELFEVVSQALLSSVNRDCLSGWGGHNTHRSDREDLEGKNGLSFAEDLDGDCHTTEIRDRDYRDIGLPLLREGYSVCGSTWDFICYIENFCVSHLLKMAMVLVLLYIVLLFLYLLHKLGICECVSWSLCRMLWACFASCLSVCDCCCTFLCLKLRNLRGRTNRRRRRRRKLDIEVVDTSSTEAGDEHHNGETSFASCDYDMYKEKSDSSLSRRKRDYRSDQLRKSLRPRSHRIGAGISKDHLGHGNRRSYNIKLGDHHNHNHDHDHNSRVDHAIRVTRTSKFVRKGTIYKGGIIQRRRSRPMEDDHDQATKQPNDHHNQDHHQRPPRVPFTLLDEVLRCEFLQEQDSRPPFSTLESIESESDTNYDQEDYEFFESSGFGPELGFLDEDDVDDYEGEDMEEDDGDDDDDDELDVDELTYEELIALGEFIGVEKRGLSMNEISSCLHPIVWKTTSSVNSNNKNHKNIKMMSSFNDSDRCVICQIEYEDGEELVSLPNCEHPYHSECISKWLQIKKSCPICSTEVISSSPSPKNTTK</sequence>
<comment type="subunit">
    <text evidence="2">Component of the 20S core complex of the 26S proteasome. The 26S proteasome is composed of a core protease (CP), known as the 20S proteasome, capped at one or both ends by the 19S regulatory particle (RP/PA700). The 20S proteasome core is composed of 28 subunits that are arranged in four stacked rings, resulting in a barrel-shaped structure. The two end rings are each formed by seven alpha subunits, and the two central rings are each formed by seven beta subunits. The catalytic chamber with the active sites is on the inside of the barrel.</text>
</comment>
<evidence type="ECO:0000313" key="12">
    <source>
        <dbReference type="Proteomes" id="UP000030645"/>
    </source>
</evidence>
<evidence type="ECO:0000256" key="5">
    <source>
        <dbReference type="ARBA" id="ARBA00023242"/>
    </source>
</evidence>
<keyword evidence="3" id="KW-0963">Cytoplasm</keyword>
<dbReference type="SMART" id="SM00184">
    <property type="entry name" value="RING"/>
    <property type="match status" value="1"/>
</dbReference>
<dbReference type="eggNOG" id="KOG0800">
    <property type="taxonomic scope" value="Eukaryota"/>
</dbReference>
<feature type="region of interest" description="Disordered" evidence="8">
    <location>
        <begin position="534"/>
        <end position="569"/>
    </location>
</feature>
<dbReference type="InterPro" id="IPR023333">
    <property type="entry name" value="Proteasome_suB-type"/>
</dbReference>
<dbReference type="STRING" id="981085.W9QYY7"/>
<feature type="transmembrane region" description="Helical" evidence="9">
    <location>
        <begin position="254"/>
        <end position="275"/>
    </location>
</feature>
<evidence type="ECO:0000313" key="11">
    <source>
        <dbReference type="EMBL" id="EXB60109.1"/>
    </source>
</evidence>
<dbReference type="InterPro" id="IPR033811">
    <property type="entry name" value="Proteasome_beta_3"/>
</dbReference>
<keyword evidence="9" id="KW-0812">Transmembrane</keyword>
<name>W9QYY7_9ROSA</name>
<evidence type="ECO:0000256" key="1">
    <source>
        <dbReference type="ARBA" id="ARBA00004123"/>
    </source>
</evidence>
<evidence type="ECO:0000256" key="7">
    <source>
        <dbReference type="PROSITE-ProRule" id="PRU00175"/>
    </source>
</evidence>
<dbReference type="SUPFAM" id="SSF56235">
    <property type="entry name" value="N-terminal nucleophile aminohydrolases (Ntn hydrolases)"/>
    <property type="match status" value="1"/>
</dbReference>
<keyword evidence="7" id="KW-0863">Zinc-finger</keyword>
<feature type="transmembrane region" description="Helical" evidence="9">
    <location>
        <begin position="290"/>
        <end position="313"/>
    </location>
</feature>
<dbReference type="InterPro" id="IPR016050">
    <property type="entry name" value="Proteasome_bsu_CS"/>
</dbReference>
<feature type="domain" description="RING-type" evidence="10">
    <location>
        <begin position="636"/>
        <end position="678"/>
    </location>
</feature>
<organism evidence="11 12">
    <name type="scientific">Morus notabilis</name>
    <dbReference type="NCBI Taxonomy" id="981085"/>
    <lineage>
        <taxon>Eukaryota</taxon>
        <taxon>Viridiplantae</taxon>
        <taxon>Streptophyta</taxon>
        <taxon>Embryophyta</taxon>
        <taxon>Tracheophyta</taxon>
        <taxon>Spermatophyta</taxon>
        <taxon>Magnoliopsida</taxon>
        <taxon>eudicotyledons</taxon>
        <taxon>Gunneridae</taxon>
        <taxon>Pentapetalae</taxon>
        <taxon>rosids</taxon>
        <taxon>fabids</taxon>
        <taxon>Rosales</taxon>
        <taxon>Moraceae</taxon>
        <taxon>Moreae</taxon>
        <taxon>Morus</taxon>
    </lineage>
</organism>
<comment type="function">
    <text evidence="6">Non-catalytic component of the proteasome, a multicatalytic proteinase complex which is characterized by its ability to cleave peptides with Arg, Phe, Tyr, Leu, and Glu adjacent to the leaving group at neutral or slightly basic pH. The proteasome has an ATP-dependent proteolytic activity.</text>
</comment>
<evidence type="ECO:0000256" key="2">
    <source>
        <dbReference type="ARBA" id="ARBA00011517"/>
    </source>
</evidence>
<dbReference type="PROSITE" id="PS51476">
    <property type="entry name" value="PROTEASOME_BETA_2"/>
    <property type="match status" value="1"/>
</dbReference>
<dbReference type="EMBL" id="KE344393">
    <property type="protein sequence ID" value="EXB60109.1"/>
    <property type="molecule type" value="Genomic_DNA"/>
</dbReference>
<feature type="compositionally biased region" description="Basic and acidic residues" evidence="8">
    <location>
        <begin position="413"/>
        <end position="428"/>
    </location>
</feature>
<comment type="subcellular location">
    <subcellularLocation>
        <location evidence="1">Nucleus</location>
    </subcellularLocation>
</comment>
<dbReference type="SUPFAM" id="SSF57850">
    <property type="entry name" value="RING/U-box"/>
    <property type="match status" value="1"/>
</dbReference>
<keyword evidence="5" id="KW-0539">Nucleus</keyword>
<keyword evidence="4 11" id="KW-0647">Proteasome</keyword>
<dbReference type="Proteomes" id="UP000030645">
    <property type="component" value="Unassembled WGS sequence"/>
</dbReference>
<evidence type="ECO:0000259" key="10">
    <source>
        <dbReference type="PROSITE" id="PS50089"/>
    </source>
</evidence>
<dbReference type="GO" id="GO:0005634">
    <property type="term" value="C:nucleus"/>
    <property type="evidence" value="ECO:0007669"/>
    <property type="project" value="UniProtKB-SubCell"/>
</dbReference>
<dbReference type="PROSITE" id="PS50089">
    <property type="entry name" value="ZF_RING_2"/>
    <property type="match status" value="1"/>
</dbReference>
<feature type="compositionally biased region" description="Acidic residues" evidence="8">
    <location>
        <begin position="543"/>
        <end position="569"/>
    </location>
</feature>
<dbReference type="InterPro" id="IPR013083">
    <property type="entry name" value="Znf_RING/FYVE/PHD"/>
</dbReference>
<dbReference type="Gene3D" id="3.30.40.10">
    <property type="entry name" value="Zinc/RING finger domain, C3HC4 (zinc finger)"/>
    <property type="match status" value="1"/>
</dbReference>
<dbReference type="PROSITE" id="PS00854">
    <property type="entry name" value="PROTEASOME_BETA_1"/>
    <property type="match status" value="1"/>
</dbReference>
<keyword evidence="7" id="KW-0862">Zinc</keyword>
<accession>W9QYY7</accession>
<dbReference type="InterPro" id="IPR001841">
    <property type="entry name" value="Znf_RING"/>
</dbReference>
<gene>
    <name evidence="11" type="ORF">L484_013374</name>
</gene>
<evidence type="ECO:0000256" key="8">
    <source>
        <dbReference type="SAM" id="MobiDB-lite"/>
    </source>
</evidence>
<dbReference type="GO" id="GO:0043161">
    <property type="term" value="P:proteasome-mediated ubiquitin-dependent protein catabolic process"/>
    <property type="evidence" value="ECO:0007669"/>
    <property type="project" value="InterPro"/>
</dbReference>
<evidence type="ECO:0000256" key="3">
    <source>
        <dbReference type="ARBA" id="ARBA00022490"/>
    </source>
</evidence>
<feature type="compositionally biased region" description="Basic and acidic residues" evidence="8">
    <location>
        <begin position="459"/>
        <end position="482"/>
    </location>
</feature>
<dbReference type="AlphaFoldDB" id="W9QYY7"/>
<evidence type="ECO:0000256" key="6">
    <source>
        <dbReference type="ARBA" id="ARBA00024953"/>
    </source>
</evidence>
<dbReference type="GO" id="GO:0005737">
    <property type="term" value="C:cytoplasm"/>
    <property type="evidence" value="ECO:0007669"/>
    <property type="project" value="TreeGrafter"/>
</dbReference>
<feature type="region of interest" description="Disordered" evidence="8">
    <location>
        <begin position="365"/>
        <end position="428"/>
    </location>
</feature>